<evidence type="ECO:0000256" key="1">
    <source>
        <dbReference type="ARBA" id="ARBA00001974"/>
    </source>
</evidence>
<reference evidence="11" key="1">
    <citation type="submission" date="2015-10" db="EMBL/GenBank/DDBJ databases">
        <authorList>
            <person name="Devillers H."/>
        </authorList>
    </citation>
    <scope>NUCLEOTIDE SEQUENCE [LARGE SCALE GENOMIC DNA]</scope>
</reference>
<gene>
    <name evidence="10" type="ORF">LAQU0_S10e00936g</name>
</gene>
<dbReference type="GO" id="GO:0004458">
    <property type="term" value="F:D-lactate dehydrogenase (cytochrome) activity"/>
    <property type="evidence" value="ECO:0007669"/>
    <property type="project" value="UniProtKB-EC"/>
</dbReference>
<evidence type="ECO:0000259" key="9">
    <source>
        <dbReference type="PROSITE" id="PS51387"/>
    </source>
</evidence>
<dbReference type="PANTHER" id="PTHR11748">
    <property type="entry name" value="D-LACTATE DEHYDROGENASE"/>
    <property type="match status" value="1"/>
</dbReference>
<dbReference type="GO" id="GO:0005739">
    <property type="term" value="C:mitochondrion"/>
    <property type="evidence" value="ECO:0007669"/>
    <property type="project" value="TreeGrafter"/>
</dbReference>
<evidence type="ECO:0000256" key="2">
    <source>
        <dbReference type="ARBA" id="ARBA00008000"/>
    </source>
</evidence>
<dbReference type="SUPFAM" id="SSF55103">
    <property type="entry name" value="FAD-linked oxidases, C-terminal domain"/>
    <property type="match status" value="1"/>
</dbReference>
<evidence type="ECO:0000256" key="6">
    <source>
        <dbReference type="ARBA" id="ARBA00038897"/>
    </source>
</evidence>
<dbReference type="EC" id="1.1.2.4" evidence="6"/>
<dbReference type="Gene3D" id="3.30.70.2740">
    <property type="match status" value="1"/>
</dbReference>
<dbReference type="Pfam" id="PF02913">
    <property type="entry name" value="FAD-oxidase_C"/>
    <property type="match status" value="1"/>
</dbReference>
<dbReference type="InterPro" id="IPR016169">
    <property type="entry name" value="FAD-bd_PCMH_sub2"/>
</dbReference>
<dbReference type="PANTHER" id="PTHR11748:SF117">
    <property type="entry name" value="AER321WP"/>
    <property type="match status" value="1"/>
</dbReference>
<sequence>MFSRCRLVFKRSSTFSIKTSRTNASRNGIRFSSTSPISGPKFSGSAIGFALLSFGLGLSISSFVIPRKDDRVQNFPLASITPLEQLDPPRYGGEEDLEKCIEEIKRVIGDEFVKNSPVEIDHHTDNGFNPSKPLPHQKPRYIVYPLSTEDVSKIMKIVNQYNIPVVPYSGGTSLEGHTYSTRPGIVLNTSKMNKILRVNVDDLDAVLQAGVGWQDLNEYLSKNEGMQNLMLGCDCGPGAHVCGMISTNASGIGATRYGSMASNVVSIKAVLADGTIIKTKLRPRKSSAGYNLTGLLVGSEGTLAIVTEVVVKLQVKPGYETVAVVQFPDVNDCTKSMASFFKKGIPLNAVELLDADMMRCVNYSDLVSKKFENLPTLFIKIGGLNKIIVDEYVKEVRAISKSNNCNTFEFARTAEEAEELFSARKNALYIMLDYGFNEISPDAKMWITDCAVPLSRLASTLQQLNDMMKDYPLHHMVLGHGDANLHYDIFYTPDQFEMCKEAVDRMAKLTIENEGTCSGEHGIGSGKRALLELELGKDTISMMRKLKLALDPKRLLNPDKVFKIDPLDENTE</sequence>
<proteinExistence type="inferred from homology"/>
<evidence type="ECO:0000256" key="5">
    <source>
        <dbReference type="ARBA" id="ARBA00023002"/>
    </source>
</evidence>
<keyword evidence="3" id="KW-0285">Flavoprotein</keyword>
<dbReference type="InterPro" id="IPR036318">
    <property type="entry name" value="FAD-bd_PCMH-like_sf"/>
</dbReference>
<keyword evidence="5" id="KW-0560">Oxidoreductase</keyword>
<evidence type="ECO:0000313" key="11">
    <source>
        <dbReference type="Proteomes" id="UP000236544"/>
    </source>
</evidence>
<comment type="catalytic activity">
    <reaction evidence="7">
        <text>(R)-lactate + 2 Fe(III)-[cytochrome c] = 2 Fe(II)-[cytochrome c] + pyruvate + 2 H(+)</text>
        <dbReference type="Rhea" id="RHEA:13521"/>
        <dbReference type="Rhea" id="RHEA-COMP:10350"/>
        <dbReference type="Rhea" id="RHEA-COMP:14399"/>
        <dbReference type="ChEBI" id="CHEBI:15361"/>
        <dbReference type="ChEBI" id="CHEBI:15378"/>
        <dbReference type="ChEBI" id="CHEBI:16004"/>
        <dbReference type="ChEBI" id="CHEBI:29033"/>
        <dbReference type="ChEBI" id="CHEBI:29034"/>
        <dbReference type="EC" id="1.1.2.4"/>
    </reaction>
</comment>
<dbReference type="GO" id="GO:1903457">
    <property type="term" value="P:lactate catabolic process"/>
    <property type="evidence" value="ECO:0007669"/>
    <property type="project" value="TreeGrafter"/>
</dbReference>
<dbReference type="Pfam" id="PF01565">
    <property type="entry name" value="FAD_binding_4"/>
    <property type="match status" value="1"/>
</dbReference>
<evidence type="ECO:0000256" key="3">
    <source>
        <dbReference type="ARBA" id="ARBA00022630"/>
    </source>
</evidence>
<accession>A0A0P1KTS8</accession>
<keyword evidence="4" id="KW-0274">FAD</keyword>
<dbReference type="FunFam" id="3.30.70.2740:FF:000001">
    <property type="entry name" value="D-lactate dehydrogenase mitochondrial"/>
    <property type="match status" value="1"/>
</dbReference>
<dbReference type="Proteomes" id="UP000236544">
    <property type="component" value="Unassembled WGS sequence"/>
</dbReference>
<dbReference type="InterPro" id="IPR006094">
    <property type="entry name" value="Oxid_FAD_bind_N"/>
</dbReference>
<dbReference type="GO" id="GO:0008720">
    <property type="term" value="F:D-lactate dehydrogenase (NAD+) activity"/>
    <property type="evidence" value="ECO:0007669"/>
    <property type="project" value="TreeGrafter"/>
</dbReference>
<comment type="cofactor">
    <cofactor evidence="1">
        <name>FAD</name>
        <dbReference type="ChEBI" id="CHEBI:57692"/>
    </cofactor>
</comment>
<name>A0A0P1KTS8_9SACH</name>
<dbReference type="OrthoDB" id="7786253at2759"/>
<protein>
    <recommendedName>
        <fullName evidence="6">D-lactate dehydrogenase (cytochrome)</fullName>
        <ecNumber evidence="6">1.1.2.4</ecNumber>
    </recommendedName>
    <alternativeName>
        <fullName evidence="8">D-lactate ferricytochrome C oxidoreductase</fullName>
    </alternativeName>
</protein>
<evidence type="ECO:0000256" key="4">
    <source>
        <dbReference type="ARBA" id="ARBA00022827"/>
    </source>
</evidence>
<dbReference type="FunFam" id="1.10.45.10:FF:000001">
    <property type="entry name" value="D-lactate dehydrogenase mitochondrial"/>
    <property type="match status" value="1"/>
</dbReference>
<dbReference type="EMBL" id="LN890547">
    <property type="protein sequence ID" value="CUS23463.1"/>
    <property type="molecule type" value="Genomic_DNA"/>
</dbReference>
<dbReference type="Gene3D" id="3.30.465.10">
    <property type="match status" value="1"/>
</dbReference>
<dbReference type="InterPro" id="IPR016164">
    <property type="entry name" value="FAD-linked_Oxase-like_C"/>
</dbReference>
<comment type="similarity">
    <text evidence="2">Belongs to the FAD-binding oxidoreductase/transferase type 4 family.</text>
</comment>
<organism evidence="10 11">
    <name type="scientific">Lachancea quebecensis</name>
    <dbReference type="NCBI Taxonomy" id="1654605"/>
    <lineage>
        <taxon>Eukaryota</taxon>
        <taxon>Fungi</taxon>
        <taxon>Dikarya</taxon>
        <taxon>Ascomycota</taxon>
        <taxon>Saccharomycotina</taxon>
        <taxon>Saccharomycetes</taxon>
        <taxon>Saccharomycetales</taxon>
        <taxon>Saccharomycetaceae</taxon>
        <taxon>Lachancea</taxon>
    </lineage>
</organism>
<evidence type="ECO:0000313" key="10">
    <source>
        <dbReference type="EMBL" id="CUS23463.1"/>
    </source>
</evidence>
<dbReference type="SUPFAM" id="SSF56176">
    <property type="entry name" value="FAD-binding/transporter-associated domain-like"/>
    <property type="match status" value="1"/>
</dbReference>
<dbReference type="PROSITE" id="PS51387">
    <property type="entry name" value="FAD_PCMH"/>
    <property type="match status" value="1"/>
</dbReference>
<keyword evidence="11" id="KW-1185">Reference proteome</keyword>
<dbReference type="InterPro" id="IPR016171">
    <property type="entry name" value="Vanillyl_alc_oxidase_C-sub2"/>
</dbReference>
<dbReference type="Gene3D" id="1.10.45.10">
    <property type="entry name" value="Vanillyl-alcohol Oxidase, Chain A, domain 4"/>
    <property type="match status" value="1"/>
</dbReference>
<evidence type="ECO:0000256" key="8">
    <source>
        <dbReference type="ARBA" id="ARBA00083446"/>
    </source>
</evidence>
<evidence type="ECO:0000256" key="7">
    <source>
        <dbReference type="ARBA" id="ARBA00051436"/>
    </source>
</evidence>
<dbReference type="InterPro" id="IPR004113">
    <property type="entry name" value="FAD-bd_oxidored_4_C"/>
</dbReference>
<dbReference type="AlphaFoldDB" id="A0A0P1KTS8"/>
<dbReference type="GO" id="GO:0071949">
    <property type="term" value="F:FAD binding"/>
    <property type="evidence" value="ECO:0007669"/>
    <property type="project" value="InterPro"/>
</dbReference>
<feature type="domain" description="FAD-binding PCMH-type" evidence="9">
    <location>
        <begin position="134"/>
        <end position="316"/>
    </location>
</feature>
<dbReference type="InterPro" id="IPR016166">
    <property type="entry name" value="FAD-bd_PCMH"/>
</dbReference>